<gene>
    <name evidence="2" type="ORF">TCDM_12664</name>
</gene>
<feature type="compositionally biased region" description="Low complexity" evidence="1">
    <location>
        <begin position="123"/>
        <end position="147"/>
    </location>
</feature>
<proteinExistence type="predicted"/>
<name>V5A504_TRYCR</name>
<feature type="compositionally biased region" description="Polar residues" evidence="1">
    <location>
        <begin position="161"/>
        <end position="183"/>
    </location>
</feature>
<accession>V5A504</accession>
<reference evidence="2 3" key="1">
    <citation type="journal article" date="2014" name="Genome Announc.">
        <title>Trypanosoma cruzi Clone Dm28c Draft Genome Sequence.</title>
        <authorList>
            <person name="Grisard E.C."/>
            <person name="Teixeira S.M."/>
            <person name="de Almeida L.G."/>
            <person name="Stoco P.H."/>
            <person name="Gerber A.L."/>
            <person name="Talavera-Lopez C."/>
            <person name="Lima O.C."/>
            <person name="Andersson B."/>
            <person name="de Vasconcelos A.T."/>
        </authorList>
    </citation>
    <scope>NUCLEOTIDE SEQUENCE [LARGE SCALE GENOMIC DNA]</scope>
    <source>
        <strain evidence="2 3">Dm28c</strain>
    </source>
</reference>
<evidence type="ECO:0000313" key="3">
    <source>
        <dbReference type="Proteomes" id="UP000017861"/>
    </source>
</evidence>
<dbReference type="Proteomes" id="UP000017861">
    <property type="component" value="Unassembled WGS sequence"/>
</dbReference>
<sequence>MHLHAEAPQCRMHDSTEMYVSSGSLASVVLVGSVSRHHEEGLSPGTADKYSPLQITAAAFLTSSAGSVTGQLSTKRFADPSWIIRLHTNHWNTDPTCSVWQELPLRRTCGDIHSCSVRSTSSAAVHSSNSFTSASAPPSPTSPSRSPGQPVRPASAPCGSRHNQSVPSTHPSRGAATSATPASSRHHRHPAAPCHQCRRGRGASSQPPRQSSSAPPPTALCHGEHHVSFGNTSGTMPSTHRKPKANAARGKWVHNQRTLQWLHKQTIRMRYESCRDKIILENDPVRRGYNVILTLELSFNGFIAWYLSEIQCFPVSSRSLVDTLMRMGIHPNDGVWLQRTHRSKRVRPSQQRRSNSCCRHA</sequence>
<feature type="compositionally biased region" description="Basic residues" evidence="1">
    <location>
        <begin position="184"/>
        <end position="201"/>
    </location>
</feature>
<feature type="region of interest" description="Disordered" evidence="1">
    <location>
        <begin position="123"/>
        <end position="251"/>
    </location>
</feature>
<organism evidence="2 3">
    <name type="scientific">Trypanosoma cruzi Dm28c</name>
    <dbReference type="NCBI Taxonomy" id="1416333"/>
    <lineage>
        <taxon>Eukaryota</taxon>
        <taxon>Discoba</taxon>
        <taxon>Euglenozoa</taxon>
        <taxon>Kinetoplastea</taxon>
        <taxon>Metakinetoplastina</taxon>
        <taxon>Trypanosomatida</taxon>
        <taxon>Trypanosomatidae</taxon>
        <taxon>Trypanosoma</taxon>
        <taxon>Schizotrypanum</taxon>
    </lineage>
</organism>
<feature type="compositionally biased region" description="Polar residues" evidence="1">
    <location>
        <begin position="229"/>
        <end position="238"/>
    </location>
</feature>
<feature type="region of interest" description="Disordered" evidence="1">
    <location>
        <begin position="340"/>
        <end position="361"/>
    </location>
</feature>
<protein>
    <submittedName>
        <fullName evidence="2">Uncharacterized protein</fullName>
    </submittedName>
</protein>
<dbReference type="EMBL" id="AYLP01000649">
    <property type="protein sequence ID" value="ESS55840.1"/>
    <property type="molecule type" value="Genomic_DNA"/>
</dbReference>
<dbReference type="OrthoDB" id="10478016at2759"/>
<evidence type="ECO:0000313" key="2">
    <source>
        <dbReference type="EMBL" id="ESS55840.1"/>
    </source>
</evidence>
<feature type="compositionally biased region" description="Low complexity" evidence="1">
    <location>
        <begin position="203"/>
        <end position="213"/>
    </location>
</feature>
<dbReference type="AlphaFoldDB" id="V5A504"/>
<dbReference type="VEuPathDB" id="TriTrypDB:TCDM_12664"/>
<feature type="compositionally biased region" description="Polar residues" evidence="1">
    <location>
        <begin position="348"/>
        <end position="361"/>
    </location>
</feature>
<evidence type="ECO:0000256" key="1">
    <source>
        <dbReference type="SAM" id="MobiDB-lite"/>
    </source>
</evidence>
<comment type="caution">
    <text evidence="2">The sequence shown here is derived from an EMBL/GenBank/DDBJ whole genome shotgun (WGS) entry which is preliminary data.</text>
</comment>